<gene>
    <name evidence="2" type="ORF">AK812_SmicGene45549</name>
</gene>
<accession>A0A1Q9BVU0</accession>
<organism evidence="2 3">
    <name type="scientific">Symbiodinium microadriaticum</name>
    <name type="common">Dinoflagellate</name>
    <name type="synonym">Zooxanthella microadriatica</name>
    <dbReference type="NCBI Taxonomy" id="2951"/>
    <lineage>
        <taxon>Eukaryota</taxon>
        <taxon>Sar</taxon>
        <taxon>Alveolata</taxon>
        <taxon>Dinophyceae</taxon>
        <taxon>Suessiales</taxon>
        <taxon>Symbiodiniaceae</taxon>
        <taxon>Symbiodinium</taxon>
    </lineage>
</organism>
<dbReference type="Proteomes" id="UP000186817">
    <property type="component" value="Unassembled WGS sequence"/>
</dbReference>
<feature type="compositionally biased region" description="Low complexity" evidence="1">
    <location>
        <begin position="61"/>
        <end position="80"/>
    </location>
</feature>
<name>A0A1Q9BVU0_SYMMI</name>
<keyword evidence="3" id="KW-1185">Reference proteome</keyword>
<sequence length="177" mass="19469">MKRASSEPRLGWWTQKGEADASNAFDGESQLAGCHKPEDDLRQQPDNRKVAIDSRERCRETAPQPTKAAQAAKLKQPALQGPGSERNVLKESPRLLTFFERPELSRGILRVLPLLGGMLAQAGAGTANPGALTLRLQLRWPAVVSRAAADKALTASLLHVLGCDRHAVRRQRQRQRV</sequence>
<reference evidence="2 3" key="1">
    <citation type="submission" date="2016-02" db="EMBL/GenBank/DDBJ databases">
        <title>Genome analysis of coral dinoflagellate symbionts highlights evolutionary adaptations to a symbiotic lifestyle.</title>
        <authorList>
            <person name="Aranda M."/>
            <person name="Li Y."/>
            <person name="Liew Y.J."/>
            <person name="Baumgarten S."/>
            <person name="Simakov O."/>
            <person name="Wilson M."/>
            <person name="Piel J."/>
            <person name="Ashoor H."/>
            <person name="Bougouffa S."/>
            <person name="Bajic V.B."/>
            <person name="Ryu T."/>
            <person name="Ravasi T."/>
            <person name="Bayer T."/>
            <person name="Micklem G."/>
            <person name="Kim H."/>
            <person name="Bhak J."/>
            <person name="Lajeunesse T.C."/>
            <person name="Voolstra C.R."/>
        </authorList>
    </citation>
    <scope>NUCLEOTIDE SEQUENCE [LARGE SCALE GENOMIC DNA]</scope>
    <source>
        <strain evidence="2 3">CCMP2467</strain>
    </source>
</reference>
<evidence type="ECO:0000313" key="3">
    <source>
        <dbReference type="Proteomes" id="UP000186817"/>
    </source>
</evidence>
<proteinExistence type="predicted"/>
<dbReference type="EMBL" id="LSRX01003184">
    <property type="protein sequence ID" value="OLP74807.1"/>
    <property type="molecule type" value="Genomic_DNA"/>
</dbReference>
<dbReference type="AlphaFoldDB" id="A0A1Q9BVU0"/>
<comment type="caution">
    <text evidence="2">The sequence shown here is derived from an EMBL/GenBank/DDBJ whole genome shotgun (WGS) entry which is preliminary data.</text>
</comment>
<evidence type="ECO:0000256" key="1">
    <source>
        <dbReference type="SAM" id="MobiDB-lite"/>
    </source>
</evidence>
<feature type="compositionally biased region" description="Basic and acidic residues" evidence="1">
    <location>
        <begin position="35"/>
        <end position="60"/>
    </location>
</feature>
<protein>
    <submittedName>
        <fullName evidence="2">Uncharacterized protein</fullName>
    </submittedName>
</protein>
<evidence type="ECO:0000313" key="2">
    <source>
        <dbReference type="EMBL" id="OLP74807.1"/>
    </source>
</evidence>
<feature type="region of interest" description="Disordered" evidence="1">
    <location>
        <begin position="1"/>
        <end position="86"/>
    </location>
</feature>